<evidence type="ECO:0000313" key="3">
    <source>
        <dbReference type="Proteomes" id="UP000327424"/>
    </source>
</evidence>
<name>A0A5J6WNJ8_MORMI</name>
<accession>A0A5J6WNJ8</accession>
<feature type="transmembrane region" description="Helical" evidence="1">
    <location>
        <begin position="61"/>
        <end position="82"/>
    </location>
</feature>
<evidence type="ECO:0000256" key="1">
    <source>
        <dbReference type="SAM" id="Phobius"/>
    </source>
</evidence>
<gene>
    <name evidence="2" type="ORF">FR932_09020</name>
</gene>
<dbReference type="Proteomes" id="UP000327424">
    <property type="component" value="Chromosome"/>
</dbReference>
<keyword evidence="1" id="KW-0472">Membrane</keyword>
<proteinExistence type="predicted"/>
<evidence type="ECO:0000313" key="2">
    <source>
        <dbReference type="EMBL" id="QFI37982.1"/>
    </source>
</evidence>
<dbReference type="AlphaFoldDB" id="A0A5J6WNJ8"/>
<keyword evidence="1" id="KW-0812">Transmembrane</keyword>
<organism evidence="2 3">
    <name type="scientific">Moritella marina ATCC 15381</name>
    <dbReference type="NCBI Taxonomy" id="1202962"/>
    <lineage>
        <taxon>Bacteria</taxon>
        <taxon>Pseudomonadati</taxon>
        <taxon>Pseudomonadota</taxon>
        <taxon>Gammaproteobacteria</taxon>
        <taxon>Alteromonadales</taxon>
        <taxon>Moritellaceae</taxon>
        <taxon>Moritella</taxon>
    </lineage>
</organism>
<reference evidence="2 3" key="1">
    <citation type="submission" date="2019-09" db="EMBL/GenBank/DDBJ databases">
        <title>Hybrid Assembly of the complete Genome of the Deep-Sea Bacterium Moritella marina from long Nanopore and Illumina reads.</title>
        <authorList>
            <person name="Magin S."/>
            <person name="Georgoulis A."/>
            <person name="Papadimitriou K."/>
            <person name="Iliakis G."/>
            <person name="Vorgias C.E."/>
        </authorList>
    </citation>
    <scope>NUCLEOTIDE SEQUENCE [LARGE SCALE GENOMIC DNA]</scope>
    <source>
        <strain evidence="2 3">MP-1</strain>
    </source>
</reference>
<keyword evidence="3" id="KW-1185">Reference proteome</keyword>
<sequence>MLRHYYIADDLNELVMVEKELEEEGFTEPQIHVLSLDNVSISEYKLNNVEPVFKQNVLQGLGLGAVIGGFIALITLIVPYFYGWHTAAIGWEIFILIALCSFIFCTGEGGFLGFKKPNTRFARFQTLLEKGKHILFVDVDPVQEHNFRVIMKTHPRVKSAGCGAAVPHWLVSCQDAFQSVRKRVF</sequence>
<dbReference type="EMBL" id="CP044399">
    <property type="protein sequence ID" value="QFI37982.1"/>
    <property type="molecule type" value="Genomic_DNA"/>
</dbReference>
<dbReference type="RefSeq" id="WP_019441852.1">
    <property type="nucleotide sequence ID" value="NZ_ALOE01000022.1"/>
</dbReference>
<dbReference type="KEGG" id="mmaa:FR932_09020"/>
<dbReference type="OrthoDB" id="5905880at2"/>
<protein>
    <submittedName>
        <fullName evidence="2">NAD/FAD-utilizing enzyme</fullName>
    </submittedName>
</protein>
<keyword evidence="1" id="KW-1133">Transmembrane helix</keyword>
<feature type="transmembrane region" description="Helical" evidence="1">
    <location>
        <begin position="88"/>
        <end position="114"/>
    </location>
</feature>